<proteinExistence type="predicted"/>
<evidence type="ECO:0000313" key="1">
    <source>
        <dbReference type="Proteomes" id="UP000046392"/>
    </source>
</evidence>
<organism evidence="1 2">
    <name type="scientific">Strongyloides papillosus</name>
    <name type="common">Intestinal threadworm</name>
    <dbReference type="NCBI Taxonomy" id="174720"/>
    <lineage>
        <taxon>Eukaryota</taxon>
        <taxon>Metazoa</taxon>
        <taxon>Ecdysozoa</taxon>
        <taxon>Nematoda</taxon>
        <taxon>Chromadorea</taxon>
        <taxon>Rhabditida</taxon>
        <taxon>Tylenchina</taxon>
        <taxon>Panagrolaimomorpha</taxon>
        <taxon>Strongyloidoidea</taxon>
        <taxon>Strongyloididae</taxon>
        <taxon>Strongyloides</taxon>
    </lineage>
</organism>
<dbReference type="WBParaSite" id="SPAL_0001037900.1">
    <property type="protein sequence ID" value="SPAL_0001037900.1"/>
    <property type="gene ID" value="SPAL_0001037900"/>
</dbReference>
<protein>
    <submittedName>
        <fullName evidence="2">Uncharacterized protein</fullName>
    </submittedName>
</protein>
<name>A0A0N5BX43_STREA</name>
<dbReference type="Proteomes" id="UP000046392">
    <property type="component" value="Unplaced"/>
</dbReference>
<keyword evidence="1" id="KW-1185">Reference proteome</keyword>
<accession>A0A0N5BX43</accession>
<evidence type="ECO:0000313" key="2">
    <source>
        <dbReference type="WBParaSite" id="SPAL_0001037900.1"/>
    </source>
</evidence>
<reference evidence="2" key="1">
    <citation type="submission" date="2017-02" db="UniProtKB">
        <authorList>
            <consortium name="WormBaseParasite"/>
        </authorList>
    </citation>
    <scope>IDENTIFICATION</scope>
</reference>
<sequence length="167" mass="19414">MSNTKIIAIKCPDEHIVPRFKPGTDIISYNVVYKRSDDNEKESLIIKSEYGNEHHWRIYNIGKIQNVKTINCLNVYKDNEANPIAEWNHLIKRTKKQKLNIKREKDLNIMLHSHTEKISNSSVSERIIAFGARRGYREFSSQHPQVYKGDTLITFNGNEINSEILSS</sequence>
<dbReference type="AlphaFoldDB" id="A0A0N5BX43"/>